<evidence type="ECO:0000256" key="1">
    <source>
        <dbReference type="ARBA" id="ARBA00004236"/>
    </source>
</evidence>
<dbReference type="SMART" id="SM00409">
    <property type="entry name" value="IG"/>
    <property type="match status" value="4"/>
</dbReference>
<evidence type="ECO:0000256" key="14">
    <source>
        <dbReference type="SAM" id="Phobius"/>
    </source>
</evidence>
<dbReference type="EnsemblMetazoa" id="RPRC010117-RA">
    <property type="protein sequence ID" value="RPRC010117-PA"/>
    <property type="gene ID" value="RPRC010117"/>
</dbReference>
<evidence type="ECO:0000313" key="15">
    <source>
        <dbReference type="EnsemblMetazoa" id="RPRC010117-PA"/>
    </source>
</evidence>
<dbReference type="SUPFAM" id="SSF48726">
    <property type="entry name" value="Immunoglobulin"/>
    <property type="match status" value="4"/>
</dbReference>
<dbReference type="CDD" id="cd00063">
    <property type="entry name" value="FN3"/>
    <property type="match status" value="6"/>
</dbReference>
<comment type="similarity">
    <text evidence="3">Belongs to the immunoglobulin superfamily. DCC family.</text>
</comment>
<dbReference type="PROSITE" id="PS50853">
    <property type="entry name" value="FN3"/>
    <property type="match status" value="6"/>
</dbReference>
<dbReference type="FunFam" id="2.60.40.10:FF:000551">
    <property type="entry name" value="Protogenin A"/>
    <property type="match status" value="1"/>
</dbReference>
<dbReference type="InterPro" id="IPR036116">
    <property type="entry name" value="FN3_sf"/>
</dbReference>
<evidence type="ECO:0000256" key="7">
    <source>
        <dbReference type="ARBA" id="ARBA00022737"/>
    </source>
</evidence>
<dbReference type="InterPro" id="IPR010560">
    <property type="entry name" value="Neogenin_C"/>
</dbReference>
<dbReference type="FunCoup" id="T1I1E7">
    <property type="interactions" value="491"/>
</dbReference>
<dbReference type="EMBL" id="ACPB03008039">
    <property type="status" value="NOT_ANNOTATED_CDS"/>
    <property type="molecule type" value="Genomic_DNA"/>
</dbReference>
<dbReference type="SMART" id="SM00408">
    <property type="entry name" value="IGc2"/>
    <property type="match status" value="4"/>
</dbReference>
<dbReference type="PANTHER" id="PTHR44170">
    <property type="entry name" value="PROTEIN SIDEKICK"/>
    <property type="match status" value="1"/>
</dbReference>
<dbReference type="STRING" id="13249.T1I1E7"/>
<feature type="region of interest" description="Disordered" evidence="13">
    <location>
        <begin position="1383"/>
        <end position="1417"/>
    </location>
</feature>
<keyword evidence="5 14" id="KW-0812">Transmembrane</keyword>
<feature type="region of interest" description="Disordered" evidence="13">
    <location>
        <begin position="1288"/>
        <end position="1342"/>
    </location>
</feature>
<evidence type="ECO:0000256" key="4">
    <source>
        <dbReference type="ARBA" id="ARBA00022475"/>
    </source>
</evidence>
<keyword evidence="11" id="KW-0325">Glycoprotein</keyword>
<evidence type="ECO:0000256" key="12">
    <source>
        <dbReference type="ARBA" id="ARBA00023319"/>
    </source>
</evidence>
<keyword evidence="9 14" id="KW-0472">Membrane</keyword>
<evidence type="ECO:0000256" key="3">
    <source>
        <dbReference type="ARBA" id="ARBA00009588"/>
    </source>
</evidence>
<dbReference type="InterPro" id="IPR013098">
    <property type="entry name" value="Ig_I-set"/>
</dbReference>
<accession>T1I1E7</accession>
<evidence type="ECO:0000313" key="16">
    <source>
        <dbReference type="Proteomes" id="UP000015103"/>
    </source>
</evidence>
<dbReference type="SMART" id="SM00060">
    <property type="entry name" value="FN3"/>
    <property type="match status" value="6"/>
</dbReference>
<dbReference type="FunFam" id="2.60.40.10:FF:000273">
    <property type="entry name" value="contactin-3 isoform X1"/>
    <property type="match status" value="1"/>
</dbReference>
<proteinExistence type="inferred from homology"/>
<dbReference type="Gene3D" id="2.60.40.10">
    <property type="entry name" value="Immunoglobulins"/>
    <property type="match status" value="10"/>
</dbReference>
<dbReference type="FunFam" id="2.60.40.10:FF:000133">
    <property type="entry name" value="Neogenin isoform 1"/>
    <property type="match status" value="1"/>
</dbReference>
<dbReference type="Pfam" id="PF13927">
    <property type="entry name" value="Ig_3"/>
    <property type="match status" value="1"/>
</dbReference>
<feature type="transmembrane region" description="Helical" evidence="14">
    <location>
        <begin position="1085"/>
        <end position="1110"/>
    </location>
</feature>
<feature type="region of interest" description="Disordered" evidence="13">
    <location>
        <begin position="1118"/>
        <end position="1140"/>
    </location>
</feature>
<dbReference type="VEuPathDB" id="VectorBase:RPRC010117"/>
<feature type="compositionally biased region" description="Gly residues" evidence="13">
    <location>
        <begin position="1162"/>
        <end position="1172"/>
    </location>
</feature>
<evidence type="ECO:0000256" key="9">
    <source>
        <dbReference type="ARBA" id="ARBA00023136"/>
    </source>
</evidence>
<evidence type="ECO:0000256" key="10">
    <source>
        <dbReference type="ARBA" id="ARBA00023157"/>
    </source>
</evidence>
<dbReference type="FunFam" id="2.60.40.10:FF:000004">
    <property type="entry name" value="DCC isoform 1"/>
    <property type="match status" value="1"/>
</dbReference>
<keyword evidence="4" id="KW-1003">Cell membrane</keyword>
<dbReference type="GO" id="GO:0005886">
    <property type="term" value="C:plasma membrane"/>
    <property type="evidence" value="ECO:0007669"/>
    <property type="project" value="UniProtKB-SubCell"/>
</dbReference>
<evidence type="ECO:0000256" key="6">
    <source>
        <dbReference type="ARBA" id="ARBA00022729"/>
    </source>
</evidence>
<dbReference type="GO" id="GO:0098609">
    <property type="term" value="P:cell-cell adhesion"/>
    <property type="evidence" value="ECO:0007669"/>
    <property type="project" value="TreeGrafter"/>
</dbReference>
<evidence type="ECO:0000256" key="5">
    <source>
        <dbReference type="ARBA" id="ARBA00022692"/>
    </source>
</evidence>
<organism evidence="15 16">
    <name type="scientific">Rhodnius prolixus</name>
    <name type="common">Triatomid bug</name>
    <dbReference type="NCBI Taxonomy" id="13249"/>
    <lineage>
        <taxon>Eukaryota</taxon>
        <taxon>Metazoa</taxon>
        <taxon>Ecdysozoa</taxon>
        <taxon>Arthropoda</taxon>
        <taxon>Hexapoda</taxon>
        <taxon>Insecta</taxon>
        <taxon>Pterygota</taxon>
        <taxon>Neoptera</taxon>
        <taxon>Paraneoptera</taxon>
        <taxon>Hemiptera</taxon>
        <taxon>Heteroptera</taxon>
        <taxon>Panheteroptera</taxon>
        <taxon>Cimicomorpha</taxon>
        <taxon>Reduviidae</taxon>
        <taxon>Triatominae</taxon>
        <taxon>Rhodnius</taxon>
    </lineage>
</organism>
<dbReference type="SUPFAM" id="SSF49265">
    <property type="entry name" value="Fibronectin type III"/>
    <property type="match status" value="4"/>
</dbReference>
<dbReference type="InParanoid" id="T1I1E7"/>
<dbReference type="InterPro" id="IPR036179">
    <property type="entry name" value="Ig-like_dom_sf"/>
</dbReference>
<dbReference type="Pfam" id="PF06583">
    <property type="entry name" value="Neogenin_C"/>
    <property type="match status" value="1"/>
</dbReference>
<dbReference type="eggNOG" id="KOG4221">
    <property type="taxonomic scope" value="Eukaryota"/>
</dbReference>
<feature type="compositionally biased region" description="Low complexity" evidence="13">
    <location>
        <begin position="1311"/>
        <end position="1335"/>
    </location>
</feature>
<evidence type="ECO:0000256" key="8">
    <source>
        <dbReference type="ARBA" id="ARBA00022989"/>
    </source>
</evidence>
<dbReference type="InterPro" id="IPR003598">
    <property type="entry name" value="Ig_sub2"/>
</dbReference>
<protein>
    <submittedName>
        <fullName evidence="15">Uncharacterized protein</fullName>
    </submittedName>
</protein>
<dbReference type="HOGENOM" id="CLU_004256_2_0_1"/>
<keyword evidence="12" id="KW-0393">Immunoglobulin domain</keyword>
<dbReference type="PROSITE" id="PS50835">
    <property type="entry name" value="IG_LIKE"/>
    <property type="match status" value="4"/>
</dbReference>
<feature type="region of interest" description="Disordered" evidence="13">
    <location>
        <begin position="1153"/>
        <end position="1209"/>
    </location>
</feature>
<comment type="subcellular location">
    <subcellularLocation>
        <location evidence="1">Cell membrane</location>
    </subcellularLocation>
    <subcellularLocation>
        <location evidence="2">Membrane</location>
        <topology evidence="2">Single-pass type I membrane protein</topology>
    </subcellularLocation>
</comment>
<sequence>LWFSHEPADKIVFPGRGAILDCKAISSDSSAHPIISWRNADGNILNLAGDPNRSQLARGALNISRVTNESGSEEYACIASVDSIGKIVSRVATVTTARLPALLREPQSLHVYPGQTAYFVCDSDGRPTPNITWLKDQQPLVIDEARMVVLPSGSLEIDDVQISDTGAYRCNLTASSMHRLSKVAYLTVSQDLGANRETPPEFVATPKPTVALEGDTVTLDCAANSNPKPWITWLKDGVTLDMADLDSRYVKVGTGSLQISKVIESDAGDYQCRADNREDSADAQAALYVHVAPRFVKKPVSKIATVKSDIELECEVYAKPEPKVIWLKNGDIISPNNDYLQVVNGNNLRILGVMQLDYGIFQCVASNPAGNIQAAALLTVKHPGKGFLNYHNNREGLLSVFKHEKSTMIVGAIVGRNIGRLNLKYDLLLLNYWISYSSKCFIVLFTNMRWPLLQRVTEPGKSETGAPRDLEAAVVKPKFVTLRWKPPATSHGEILAYSVFYVERNSDRERVLNTSRSRLEEANIAGLRPNTTYSFRVAALTESGVGASSDPLVVITRPELRVPSAPQNVRAIPSTTHLIVTWNLPAITNGRIHMYRLYYYESETSEEHHIETVDTGYTVTGLKKFTEYIVWVVAYNHNGAGHNSEEITVKTLSDIPSEPPTNVTVEASSSTSVIVRWEPPQLEGRNGIITGYKLRYRMRDRRGRSETVTTAGDRRLWVLNGLENSSVYQVRIWALNANGTGPPTDWHTIETYEKDLDESTVPGAPLGMRAKANGDSITVIWSPPKNPNIMVRDYIIGWGKGVPDDFAERLEGKFRFYVIKNLEPNTDYVISLRAHNERGDGPPVYENVRTLDKTPTDSQTPLIPPVGLKATVISPSSVVLFWSDSTLPQDQVVTDNRYYVVRYNQFYHSAANTKYRFHNSTVLNYMIDDLKPFTQYEFVVKVVKGRRESPWSMMVVNTTWEATPGSPPRDLTVVNVDNSPGTVSLSWQPPKIPNGLVTNYIVSYTTDLQSKERDWITEIVQGDKMAATIKALSLSTTYYFHVKAKNKKGFSISSPVVSVTTPMGFGGIAEVGSLGKGKGGLSTTAIMYILIISSTLVITIVSILLIIFCCRRSQATTPERTKKGYMKGKASTSNIKPPDLWIHHDQMELKNLEKNQEQQSSGSGGGGGGGGSTLPRGSSSMGQVDTPSRGGTMEKQRLTQEHRDYPSNYMEERTSTLRRAGIKQKPIALPIDNSHFREPVATATPVGVGSSLGTSSVSASSVPVESRPLYPRTQYSISRAHVTIDPNDLFTSPLGENPHLPPRPSPTQKDSSFFGVGSSLGTSSVSGGPPVGMVTPQSASSVPVESRPFAKRLQGHPLKSFSVPAPPPQSAPTTPQQKHIVTVRAQQGSSPYKKSGAYSGVTTSPIPGAKVKHPTEDLPKIQASYSTEELNQEMANLEGLMKDLNAITASEFQC</sequence>
<name>T1I1E7_RHOPR</name>
<keyword evidence="7" id="KW-0677">Repeat</keyword>
<dbReference type="EMBL" id="ACPB03008038">
    <property type="status" value="NOT_ANNOTATED_CDS"/>
    <property type="molecule type" value="Genomic_DNA"/>
</dbReference>
<dbReference type="Proteomes" id="UP000015103">
    <property type="component" value="Unassembled WGS sequence"/>
</dbReference>
<dbReference type="GO" id="GO:0009653">
    <property type="term" value="P:anatomical structure morphogenesis"/>
    <property type="evidence" value="ECO:0007669"/>
    <property type="project" value="UniProtKB-ARBA"/>
</dbReference>
<dbReference type="OMA" id="TSMSQPT"/>
<evidence type="ECO:0000256" key="2">
    <source>
        <dbReference type="ARBA" id="ARBA00004479"/>
    </source>
</evidence>
<dbReference type="Pfam" id="PF00041">
    <property type="entry name" value="fn3"/>
    <property type="match status" value="6"/>
</dbReference>
<evidence type="ECO:0000256" key="13">
    <source>
        <dbReference type="SAM" id="MobiDB-lite"/>
    </source>
</evidence>
<keyword evidence="6" id="KW-0732">Signal</keyword>
<evidence type="ECO:0000256" key="11">
    <source>
        <dbReference type="ARBA" id="ARBA00023180"/>
    </source>
</evidence>
<dbReference type="InterPro" id="IPR007110">
    <property type="entry name" value="Ig-like_dom"/>
</dbReference>
<dbReference type="InterPro" id="IPR013783">
    <property type="entry name" value="Ig-like_fold"/>
</dbReference>
<dbReference type="Pfam" id="PF07679">
    <property type="entry name" value="I-set"/>
    <property type="match status" value="2"/>
</dbReference>
<keyword evidence="10" id="KW-1015">Disulfide bond</keyword>
<dbReference type="PANTHER" id="PTHR44170:SF54">
    <property type="entry name" value="FI24025P1"/>
    <property type="match status" value="1"/>
</dbReference>
<reference evidence="15" key="1">
    <citation type="submission" date="2015-05" db="UniProtKB">
        <authorList>
            <consortium name="EnsemblMetazoa"/>
        </authorList>
    </citation>
    <scope>IDENTIFICATION</scope>
</reference>
<feature type="compositionally biased region" description="Basic and acidic residues" evidence="13">
    <location>
        <begin position="1192"/>
        <end position="1209"/>
    </location>
</feature>
<dbReference type="GO" id="GO:0030154">
    <property type="term" value="P:cell differentiation"/>
    <property type="evidence" value="ECO:0007669"/>
    <property type="project" value="UniProtKB-ARBA"/>
</dbReference>
<dbReference type="InterPro" id="IPR003599">
    <property type="entry name" value="Ig_sub"/>
</dbReference>
<dbReference type="InterPro" id="IPR003961">
    <property type="entry name" value="FN3_dom"/>
</dbReference>
<keyword evidence="8 14" id="KW-1133">Transmembrane helix</keyword>
<keyword evidence="16" id="KW-1185">Reference proteome</keyword>